<evidence type="ECO:0000256" key="2">
    <source>
        <dbReference type="ARBA" id="ARBA00004496"/>
    </source>
</evidence>
<gene>
    <name evidence="6" type="ORF">FPE_LOCUS8574</name>
</gene>
<dbReference type="PANTHER" id="PTHR31250">
    <property type="entry name" value="IQ DOMAIN-CONTAINING PROTEIN IQM3"/>
    <property type="match status" value="1"/>
</dbReference>
<comment type="subcellular location">
    <subcellularLocation>
        <location evidence="2">Cytoplasm</location>
    </subcellularLocation>
    <subcellularLocation>
        <location evidence="1">Nucleus</location>
    </subcellularLocation>
</comment>
<accession>A0AAD1Z1C0</accession>
<evidence type="ECO:0000256" key="4">
    <source>
        <dbReference type="ARBA" id="ARBA00023242"/>
    </source>
</evidence>
<keyword evidence="3" id="KW-0963">Cytoplasm</keyword>
<evidence type="ECO:0000256" key="1">
    <source>
        <dbReference type="ARBA" id="ARBA00004123"/>
    </source>
</evidence>
<protein>
    <submittedName>
        <fullName evidence="6">Uncharacterized protein</fullName>
    </submittedName>
</protein>
<proteinExistence type="predicted"/>
<evidence type="ECO:0000313" key="6">
    <source>
        <dbReference type="EMBL" id="CAI9761144.1"/>
    </source>
</evidence>
<organism evidence="6 7">
    <name type="scientific">Fraxinus pennsylvanica</name>
    <dbReference type="NCBI Taxonomy" id="56036"/>
    <lineage>
        <taxon>Eukaryota</taxon>
        <taxon>Viridiplantae</taxon>
        <taxon>Streptophyta</taxon>
        <taxon>Embryophyta</taxon>
        <taxon>Tracheophyta</taxon>
        <taxon>Spermatophyta</taxon>
        <taxon>Magnoliopsida</taxon>
        <taxon>eudicotyledons</taxon>
        <taxon>Gunneridae</taxon>
        <taxon>Pentapetalae</taxon>
        <taxon>asterids</taxon>
        <taxon>lamiids</taxon>
        <taxon>Lamiales</taxon>
        <taxon>Oleaceae</taxon>
        <taxon>Oleeae</taxon>
        <taxon>Fraxinus</taxon>
    </lineage>
</organism>
<feature type="region of interest" description="Disordered" evidence="5">
    <location>
        <begin position="104"/>
        <end position="124"/>
    </location>
</feature>
<keyword evidence="7" id="KW-1185">Reference proteome</keyword>
<sequence>MIATYLASHEDISATATHVGKGLSRDDKARKHALQHWLEDIDPRHRYGHNLQFYYVNWLQCHSKQPGSTLEKRNTNNNNNNSIERDPSQCLKSAIAEKRREVVMTAPETGKENASPLSGEGAGA</sequence>
<dbReference type="InterPro" id="IPR044159">
    <property type="entry name" value="IQM"/>
</dbReference>
<dbReference type="GO" id="GO:0005634">
    <property type="term" value="C:nucleus"/>
    <property type="evidence" value="ECO:0007669"/>
    <property type="project" value="UniProtKB-SubCell"/>
</dbReference>
<evidence type="ECO:0000256" key="5">
    <source>
        <dbReference type="SAM" id="MobiDB-lite"/>
    </source>
</evidence>
<dbReference type="AlphaFoldDB" id="A0AAD1Z1C0"/>
<dbReference type="Proteomes" id="UP000834106">
    <property type="component" value="Chromosome 5"/>
</dbReference>
<dbReference type="EMBL" id="OU503040">
    <property type="protein sequence ID" value="CAI9761144.1"/>
    <property type="molecule type" value="Genomic_DNA"/>
</dbReference>
<evidence type="ECO:0000256" key="3">
    <source>
        <dbReference type="ARBA" id="ARBA00022490"/>
    </source>
</evidence>
<dbReference type="PANTHER" id="PTHR31250:SF38">
    <property type="entry name" value="IQ DOMAIN-CONTAINING PROTEIN IQM6"/>
    <property type="match status" value="1"/>
</dbReference>
<evidence type="ECO:0000313" key="7">
    <source>
        <dbReference type="Proteomes" id="UP000834106"/>
    </source>
</evidence>
<dbReference type="GO" id="GO:0005737">
    <property type="term" value="C:cytoplasm"/>
    <property type="evidence" value="ECO:0007669"/>
    <property type="project" value="UniProtKB-SubCell"/>
</dbReference>
<feature type="region of interest" description="Disordered" evidence="5">
    <location>
        <begin position="65"/>
        <end position="89"/>
    </location>
</feature>
<name>A0AAD1Z1C0_9LAMI</name>
<keyword evidence="4" id="KW-0539">Nucleus</keyword>
<reference evidence="6" key="1">
    <citation type="submission" date="2023-05" db="EMBL/GenBank/DDBJ databases">
        <authorList>
            <person name="Huff M."/>
        </authorList>
    </citation>
    <scope>NUCLEOTIDE SEQUENCE</scope>
</reference>